<reference evidence="1 2" key="1">
    <citation type="submission" date="2019-02" db="EMBL/GenBank/DDBJ databases">
        <title>Deep-cultivation of Planctomycetes and their phenomic and genomic characterization uncovers novel biology.</title>
        <authorList>
            <person name="Wiegand S."/>
            <person name="Jogler M."/>
            <person name="Boedeker C."/>
            <person name="Pinto D."/>
            <person name="Vollmers J."/>
            <person name="Rivas-Marin E."/>
            <person name="Kohn T."/>
            <person name="Peeters S.H."/>
            <person name="Heuer A."/>
            <person name="Rast P."/>
            <person name="Oberbeckmann S."/>
            <person name="Bunk B."/>
            <person name="Jeske O."/>
            <person name="Meyerdierks A."/>
            <person name="Storesund J.E."/>
            <person name="Kallscheuer N."/>
            <person name="Luecker S."/>
            <person name="Lage O.M."/>
            <person name="Pohl T."/>
            <person name="Merkel B.J."/>
            <person name="Hornburger P."/>
            <person name="Mueller R.-W."/>
            <person name="Bruemmer F."/>
            <person name="Labrenz M."/>
            <person name="Spormann A.M."/>
            <person name="Op Den Camp H."/>
            <person name="Overmann J."/>
            <person name="Amann R."/>
            <person name="Jetten M.S.M."/>
            <person name="Mascher T."/>
            <person name="Medema M.H."/>
            <person name="Devos D.P."/>
            <person name="Kaster A.-K."/>
            <person name="Ovreas L."/>
            <person name="Rohde M."/>
            <person name="Galperin M.Y."/>
            <person name="Jogler C."/>
        </authorList>
    </citation>
    <scope>NUCLEOTIDE SEQUENCE [LARGE SCALE GENOMIC DNA]</scope>
    <source>
        <strain evidence="1 2">Pla52o</strain>
    </source>
</reference>
<dbReference type="AlphaFoldDB" id="A0A5C6C0J5"/>
<dbReference type="OrthoDB" id="273465at2"/>
<dbReference type="Pfam" id="PF20461">
    <property type="entry name" value="DUF6714"/>
    <property type="match status" value="1"/>
</dbReference>
<dbReference type="EMBL" id="SJPT01000015">
    <property type="protein sequence ID" value="TWU17161.1"/>
    <property type="molecule type" value="Genomic_DNA"/>
</dbReference>
<dbReference type="Proteomes" id="UP000316304">
    <property type="component" value="Unassembled WGS sequence"/>
</dbReference>
<comment type="caution">
    <text evidence="1">The sequence shown here is derived from an EMBL/GenBank/DDBJ whole genome shotgun (WGS) entry which is preliminary data.</text>
</comment>
<gene>
    <name evidence="1" type="ORF">Pla52o_55000</name>
</gene>
<evidence type="ECO:0000313" key="2">
    <source>
        <dbReference type="Proteomes" id="UP000316304"/>
    </source>
</evidence>
<dbReference type="RefSeq" id="WP_146597395.1">
    <property type="nucleotide sequence ID" value="NZ_SJPT01000015.1"/>
</dbReference>
<organism evidence="1 2">
    <name type="scientific">Novipirellula galeiformis</name>
    <dbReference type="NCBI Taxonomy" id="2528004"/>
    <lineage>
        <taxon>Bacteria</taxon>
        <taxon>Pseudomonadati</taxon>
        <taxon>Planctomycetota</taxon>
        <taxon>Planctomycetia</taxon>
        <taxon>Pirellulales</taxon>
        <taxon>Pirellulaceae</taxon>
        <taxon>Novipirellula</taxon>
    </lineage>
</organism>
<protein>
    <submittedName>
        <fullName evidence="1">Uncharacterized protein</fullName>
    </submittedName>
</protein>
<accession>A0A5C6C0J5</accession>
<name>A0A5C6C0J5_9BACT</name>
<keyword evidence="2" id="KW-1185">Reference proteome</keyword>
<evidence type="ECO:0000313" key="1">
    <source>
        <dbReference type="EMBL" id="TWU17161.1"/>
    </source>
</evidence>
<proteinExistence type="predicted"/>
<dbReference type="InterPro" id="IPR046560">
    <property type="entry name" value="DUF6714"/>
</dbReference>
<sequence length="166" mass="19466">MRFQMQTLRKWLADYIEHAFRGVTLNGGTSIYRAESIDDYGNPAEDELDKTAERIDWRRVAKADLLKRNWALHHLDTDGFRFYTPAIMTMMIDDENRSSMLMDTFLFRLSRMKGDCMIGDDRFRDIFNASQRAAIVRFLKFALHNEPQGFNDVDVRDALTKVKRCA</sequence>